<dbReference type="AlphaFoldDB" id="A0AAV8YEA0"/>
<organism evidence="2 3">
    <name type="scientific">Rhamnusium bicolor</name>
    <dbReference type="NCBI Taxonomy" id="1586634"/>
    <lineage>
        <taxon>Eukaryota</taxon>
        <taxon>Metazoa</taxon>
        <taxon>Ecdysozoa</taxon>
        <taxon>Arthropoda</taxon>
        <taxon>Hexapoda</taxon>
        <taxon>Insecta</taxon>
        <taxon>Pterygota</taxon>
        <taxon>Neoptera</taxon>
        <taxon>Endopterygota</taxon>
        <taxon>Coleoptera</taxon>
        <taxon>Polyphaga</taxon>
        <taxon>Cucujiformia</taxon>
        <taxon>Chrysomeloidea</taxon>
        <taxon>Cerambycidae</taxon>
        <taxon>Lepturinae</taxon>
        <taxon>Rhagiini</taxon>
        <taxon>Rhamnusium</taxon>
    </lineage>
</organism>
<feature type="compositionally biased region" description="Basic and acidic residues" evidence="1">
    <location>
        <begin position="13"/>
        <end position="30"/>
    </location>
</feature>
<comment type="caution">
    <text evidence="2">The sequence shown here is derived from an EMBL/GenBank/DDBJ whole genome shotgun (WGS) entry which is preliminary data.</text>
</comment>
<reference evidence="2" key="1">
    <citation type="journal article" date="2023" name="Insect Mol. Biol.">
        <title>Genome sequencing provides insights into the evolution of gene families encoding plant cell wall-degrading enzymes in longhorned beetles.</title>
        <authorList>
            <person name="Shin N.R."/>
            <person name="Okamura Y."/>
            <person name="Kirsch R."/>
            <person name="Pauchet Y."/>
        </authorList>
    </citation>
    <scope>NUCLEOTIDE SEQUENCE</scope>
    <source>
        <strain evidence="2">RBIC_L_NR</strain>
    </source>
</reference>
<gene>
    <name evidence="2" type="ORF">NQ314_008135</name>
</gene>
<protein>
    <submittedName>
        <fullName evidence="2">Uncharacterized protein</fullName>
    </submittedName>
</protein>
<dbReference type="EMBL" id="JANEYF010002218">
    <property type="protein sequence ID" value="KAJ8949674.1"/>
    <property type="molecule type" value="Genomic_DNA"/>
</dbReference>
<evidence type="ECO:0000256" key="1">
    <source>
        <dbReference type="SAM" id="MobiDB-lite"/>
    </source>
</evidence>
<keyword evidence="3" id="KW-1185">Reference proteome</keyword>
<dbReference type="Proteomes" id="UP001162156">
    <property type="component" value="Unassembled WGS sequence"/>
</dbReference>
<proteinExistence type="predicted"/>
<accession>A0AAV8YEA0</accession>
<feature type="region of interest" description="Disordered" evidence="1">
    <location>
        <begin position="83"/>
        <end position="105"/>
    </location>
</feature>
<feature type="compositionally biased region" description="Basic and acidic residues" evidence="1">
    <location>
        <begin position="84"/>
        <end position="105"/>
    </location>
</feature>
<name>A0AAV8YEA0_9CUCU</name>
<feature type="compositionally biased region" description="Polar residues" evidence="1">
    <location>
        <begin position="1"/>
        <end position="12"/>
    </location>
</feature>
<evidence type="ECO:0000313" key="3">
    <source>
        <dbReference type="Proteomes" id="UP001162156"/>
    </source>
</evidence>
<feature type="compositionally biased region" description="Basic and acidic residues" evidence="1">
    <location>
        <begin position="56"/>
        <end position="65"/>
    </location>
</feature>
<feature type="region of interest" description="Disordered" evidence="1">
    <location>
        <begin position="1"/>
        <end position="65"/>
    </location>
</feature>
<sequence length="154" mass="18176">MSLPTSFLTSSNSDRKREREEEKRLERERQQYNPRECTRELNPYWKNGGDGLPNFKKPEDSDDEYNRNYEKKSRYINRVSNWKKNKESERKKSLEADKKKCTEKVGNKVESNSTLIQEEENVLSEKELNVLAAKLVKAEIMGNTKLVNDLKKET</sequence>
<evidence type="ECO:0000313" key="2">
    <source>
        <dbReference type="EMBL" id="KAJ8949674.1"/>
    </source>
</evidence>